<evidence type="ECO:0000313" key="1">
    <source>
        <dbReference type="EMBL" id="KAF2906123.1"/>
    </source>
</evidence>
<proteinExistence type="predicted"/>
<protein>
    <submittedName>
        <fullName evidence="1">Uncharacterized protein</fullName>
    </submittedName>
</protein>
<name>A0A8K0DN25_IGNLU</name>
<dbReference type="EMBL" id="VTPC01000016">
    <property type="protein sequence ID" value="KAF2906123.1"/>
    <property type="molecule type" value="Genomic_DNA"/>
</dbReference>
<accession>A0A8K0DN25</accession>
<comment type="caution">
    <text evidence="1">The sequence shown here is derived from an EMBL/GenBank/DDBJ whole genome shotgun (WGS) entry which is preliminary data.</text>
</comment>
<gene>
    <name evidence="1" type="ORF">ILUMI_00052</name>
</gene>
<dbReference type="Proteomes" id="UP000801492">
    <property type="component" value="Unassembled WGS sequence"/>
</dbReference>
<evidence type="ECO:0000313" key="2">
    <source>
        <dbReference type="Proteomes" id="UP000801492"/>
    </source>
</evidence>
<sequence>MSDVVGKNASQASEHTPETTEIQLANINQGFAEHQHKSEKIALPVSQGAESQYNIRLNHMMREEFYHSQYGDPDHHISTRCHVDYEEGVEYIEAEGEEVKVPEINAAHESFL</sequence>
<organism evidence="1 2">
    <name type="scientific">Ignelater luminosus</name>
    <name type="common">Cucubano</name>
    <name type="synonym">Pyrophorus luminosus</name>
    <dbReference type="NCBI Taxonomy" id="2038154"/>
    <lineage>
        <taxon>Eukaryota</taxon>
        <taxon>Metazoa</taxon>
        <taxon>Ecdysozoa</taxon>
        <taxon>Arthropoda</taxon>
        <taxon>Hexapoda</taxon>
        <taxon>Insecta</taxon>
        <taxon>Pterygota</taxon>
        <taxon>Neoptera</taxon>
        <taxon>Endopterygota</taxon>
        <taxon>Coleoptera</taxon>
        <taxon>Polyphaga</taxon>
        <taxon>Elateriformia</taxon>
        <taxon>Elateroidea</taxon>
        <taxon>Elateridae</taxon>
        <taxon>Agrypninae</taxon>
        <taxon>Pyrophorini</taxon>
        <taxon>Ignelater</taxon>
    </lineage>
</organism>
<reference evidence="1" key="1">
    <citation type="submission" date="2019-08" db="EMBL/GenBank/DDBJ databases">
        <title>The genome of the North American firefly Photinus pyralis.</title>
        <authorList>
            <consortium name="Photinus pyralis genome working group"/>
            <person name="Fallon T.R."/>
            <person name="Sander Lower S.E."/>
            <person name="Weng J.-K."/>
        </authorList>
    </citation>
    <scope>NUCLEOTIDE SEQUENCE</scope>
    <source>
        <strain evidence="1">TRF0915ILg1</strain>
        <tissue evidence="1">Whole body</tissue>
    </source>
</reference>
<keyword evidence="2" id="KW-1185">Reference proteome</keyword>
<dbReference type="OrthoDB" id="5951059at2759"/>
<dbReference type="AlphaFoldDB" id="A0A8K0DN25"/>